<dbReference type="Proteomes" id="UP001144612">
    <property type="component" value="Unassembled WGS sequence"/>
</dbReference>
<keyword evidence="8" id="KW-0547">Nucleotide-binding</keyword>
<keyword evidence="10" id="KW-1133">Transmembrane helix</keyword>
<keyword evidence="5" id="KW-1003">Cell membrane</keyword>
<evidence type="ECO:0000256" key="13">
    <source>
        <dbReference type="ARBA" id="ARBA00024867"/>
    </source>
</evidence>
<feature type="domain" description="Response regulatory" evidence="16">
    <location>
        <begin position="307"/>
        <end position="423"/>
    </location>
</feature>
<evidence type="ECO:0000256" key="1">
    <source>
        <dbReference type="ARBA" id="ARBA00000085"/>
    </source>
</evidence>
<evidence type="ECO:0000256" key="10">
    <source>
        <dbReference type="ARBA" id="ARBA00022989"/>
    </source>
</evidence>
<dbReference type="Pfam" id="PF00072">
    <property type="entry name" value="Response_reg"/>
    <property type="match status" value="1"/>
</dbReference>
<evidence type="ECO:0000313" key="17">
    <source>
        <dbReference type="EMBL" id="MCY6960041.1"/>
    </source>
</evidence>
<reference evidence="17" key="1">
    <citation type="submission" date="2022-12" db="EMBL/GenBank/DDBJ databases">
        <title>Clostridium sp. nov., isolated from industrial wastewater.</title>
        <authorList>
            <person name="Jiayan W."/>
        </authorList>
    </citation>
    <scope>NUCLEOTIDE SEQUENCE</scope>
    <source>
        <strain evidence="17">ZC22-4</strain>
    </source>
</reference>
<evidence type="ECO:0000256" key="4">
    <source>
        <dbReference type="ARBA" id="ARBA00018672"/>
    </source>
</evidence>
<dbReference type="Gene3D" id="1.20.120.160">
    <property type="entry name" value="HPT domain"/>
    <property type="match status" value="1"/>
</dbReference>
<keyword evidence="15" id="KW-0175">Coiled coil</keyword>
<gene>
    <name evidence="17" type="ORF">OW729_15580</name>
</gene>
<dbReference type="InterPro" id="IPR036641">
    <property type="entry name" value="HPT_dom_sf"/>
</dbReference>
<evidence type="ECO:0000256" key="11">
    <source>
        <dbReference type="ARBA" id="ARBA00023012"/>
    </source>
</evidence>
<evidence type="ECO:0000256" key="2">
    <source>
        <dbReference type="ARBA" id="ARBA00004651"/>
    </source>
</evidence>
<accession>A0ABT4DCK1</accession>
<dbReference type="InterPro" id="IPR001789">
    <property type="entry name" value="Sig_transdc_resp-reg_receiver"/>
</dbReference>
<evidence type="ECO:0000256" key="9">
    <source>
        <dbReference type="ARBA" id="ARBA00022840"/>
    </source>
</evidence>
<dbReference type="CDD" id="cd00082">
    <property type="entry name" value="HisKA"/>
    <property type="match status" value="1"/>
</dbReference>
<protein>
    <recommendedName>
        <fullName evidence="4">Stage 0 sporulation protein A homolog</fullName>
        <ecNumber evidence="3">2.7.13.3</ecNumber>
    </recommendedName>
</protein>
<dbReference type="PROSITE" id="PS50110">
    <property type="entry name" value="RESPONSE_REGULATORY"/>
    <property type="match status" value="1"/>
</dbReference>
<dbReference type="Gene3D" id="3.30.450.20">
    <property type="entry name" value="PAS domain"/>
    <property type="match status" value="1"/>
</dbReference>
<evidence type="ECO:0000256" key="14">
    <source>
        <dbReference type="PROSITE-ProRule" id="PRU00169"/>
    </source>
</evidence>
<keyword evidence="18" id="KW-1185">Reference proteome</keyword>
<evidence type="ECO:0000256" key="6">
    <source>
        <dbReference type="ARBA" id="ARBA00022553"/>
    </source>
</evidence>
<evidence type="ECO:0000259" key="16">
    <source>
        <dbReference type="PROSITE" id="PS50110"/>
    </source>
</evidence>
<evidence type="ECO:0000256" key="12">
    <source>
        <dbReference type="ARBA" id="ARBA00023136"/>
    </source>
</evidence>
<evidence type="ECO:0000256" key="3">
    <source>
        <dbReference type="ARBA" id="ARBA00012438"/>
    </source>
</evidence>
<comment type="caution">
    <text evidence="17">The sequence shown here is derived from an EMBL/GenBank/DDBJ whole genome shotgun (WGS) entry which is preliminary data.</text>
</comment>
<dbReference type="CDD" id="cd17546">
    <property type="entry name" value="REC_hyHK_CKI1_RcsC-like"/>
    <property type="match status" value="1"/>
</dbReference>
<evidence type="ECO:0000256" key="7">
    <source>
        <dbReference type="ARBA" id="ARBA00022692"/>
    </source>
</evidence>
<name>A0ABT4DCK1_9CLOT</name>
<keyword evidence="7" id="KW-0812">Transmembrane</keyword>
<evidence type="ECO:0000256" key="15">
    <source>
        <dbReference type="SAM" id="Coils"/>
    </source>
</evidence>
<dbReference type="SUPFAM" id="SSF47384">
    <property type="entry name" value="Homodimeric domain of signal transducing histidine kinase"/>
    <property type="match status" value="1"/>
</dbReference>
<dbReference type="PANTHER" id="PTHR45339">
    <property type="entry name" value="HYBRID SIGNAL TRANSDUCTION HISTIDINE KINASE J"/>
    <property type="match status" value="1"/>
</dbReference>
<dbReference type="InterPro" id="IPR036097">
    <property type="entry name" value="HisK_dim/P_sf"/>
</dbReference>
<dbReference type="Gene3D" id="1.10.287.130">
    <property type="match status" value="1"/>
</dbReference>
<comment type="subcellular location">
    <subcellularLocation>
        <location evidence="2">Cell membrane</location>
        <topology evidence="2">Multi-pass membrane protein</topology>
    </subcellularLocation>
</comment>
<keyword evidence="12" id="KW-0472">Membrane</keyword>
<dbReference type="PANTHER" id="PTHR45339:SF1">
    <property type="entry name" value="HYBRID SIGNAL TRANSDUCTION HISTIDINE KINASE J"/>
    <property type="match status" value="1"/>
</dbReference>
<sequence>MLDMNKTFLEYEVEDEEKNMQLNSNVNSNKTYNKENSLYSQIHLGLGLSELVDNINNIGVFILDNSYKYIMANGSHKIFMKKLLGIDIKEGMNILDIFDKFYNNRTKEKVLNNIKEYMNFVLKGNKINRTEEMLIEDDIIQYFDVEVVPIKNNKGEVTRVGVYFLNITENVNMHKLLLKMKMDINSENSDKLDFFKNIKHEIEVPISNIEKSIDNLLQSQLNKKQIEQMNIIRSSTNHLVQTIDNILDMGATKSGKFSGNINSSRKKKNESISKKTLILSQDKEEKEYKQIKHNVKSLRCNSDKEIKILVAEDNLVNQMVIGELIKMRGWNRQIVNNGKEAIEALKKEKYDLILMDISMPIMDGIEATKLIKTKKQWKNIPIIALTAYALVQDKDKFSKLGMDDYLLKPLDDKKLESIVSKHLNVTNRYLNKEDNYFDTKEYDEGFIRLEKILDGNHELVVDLGEKIINMLSRNELNNIIHLVENNDISQLRSELHRIKGAVSNFKLVKIQEILNKIKERSICGDIKEIYKLIDEIEKNMEIFEERLTIYKYKCG</sequence>
<evidence type="ECO:0000256" key="8">
    <source>
        <dbReference type="ARBA" id="ARBA00022741"/>
    </source>
</evidence>
<comment type="catalytic activity">
    <reaction evidence="1">
        <text>ATP + protein L-histidine = ADP + protein N-phospho-L-histidine.</text>
        <dbReference type="EC" id="2.7.13.3"/>
    </reaction>
</comment>
<dbReference type="SMART" id="SM00448">
    <property type="entry name" value="REC"/>
    <property type="match status" value="1"/>
</dbReference>
<dbReference type="SUPFAM" id="SSF47226">
    <property type="entry name" value="Histidine-containing phosphotransfer domain, HPT domain"/>
    <property type="match status" value="1"/>
</dbReference>
<comment type="function">
    <text evidence="13">May play the central regulatory role in sporulation. It may be an element of the effector pathway responsible for the activation of sporulation genes in response to nutritional stress. Spo0A may act in concert with spo0H (a sigma factor) to control the expression of some genes that are critical to the sporulation process.</text>
</comment>
<proteinExistence type="predicted"/>
<dbReference type="InterPro" id="IPR003661">
    <property type="entry name" value="HisK_dim/P_dom"/>
</dbReference>
<evidence type="ECO:0000256" key="5">
    <source>
        <dbReference type="ARBA" id="ARBA00022475"/>
    </source>
</evidence>
<dbReference type="EMBL" id="JAPQFJ010000019">
    <property type="protein sequence ID" value="MCY6960041.1"/>
    <property type="molecule type" value="Genomic_DNA"/>
</dbReference>
<dbReference type="RefSeq" id="WP_268062478.1">
    <property type="nucleotide sequence ID" value="NZ_JAPQFJ010000019.1"/>
</dbReference>
<keyword evidence="9" id="KW-0067">ATP-binding</keyword>
<keyword evidence="6 14" id="KW-0597">Phosphoprotein</keyword>
<feature type="modified residue" description="4-aspartylphosphate" evidence="14">
    <location>
        <position position="356"/>
    </location>
</feature>
<dbReference type="Gene3D" id="3.40.50.2300">
    <property type="match status" value="1"/>
</dbReference>
<keyword evidence="11" id="KW-0902">Two-component regulatory system</keyword>
<evidence type="ECO:0000313" key="18">
    <source>
        <dbReference type="Proteomes" id="UP001144612"/>
    </source>
</evidence>
<feature type="coiled-coil region" evidence="15">
    <location>
        <begin position="526"/>
        <end position="553"/>
    </location>
</feature>
<organism evidence="17 18">
    <name type="scientific">Clostridium brassicae</name>
    <dbReference type="NCBI Taxonomy" id="2999072"/>
    <lineage>
        <taxon>Bacteria</taxon>
        <taxon>Bacillati</taxon>
        <taxon>Bacillota</taxon>
        <taxon>Clostridia</taxon>
        <taxon>Eubacteriales</taxon>
        <taxon>Clostridiaceae</taxon>
        <taxon>Clostridium</taxon>
    </lineage>
</organism>
<dbReference type="SUPFAM" id="SSF52172">
    <property type="entry name" value="CheY-like"/>
    <property type="match status" value="1"/>
</dbReference>
<dbReference type="InterPro" id="IPR011006">
    <property type="entry name" value="CheY-like_superfamily"/>
</dbReference>
<dbReference type="EC" id="2.7.13.3" evidence="3"/>